<dbReference type="Gene3D" id="1.10.10.60">
    <property type="entry name" value="Homeodomain-like"/>
    <property type="match status" value="1"/>
</dbReference>
<dbReference type="InterPro" id="IPR018060">
    <property type="entry name" value="HTH_AraC"/>
</dbReference>
<evidence type="ECO:0000259" key="4">
    <source>
        <dbReference type="PROSITE" id="PS01124"/>
    </source>
</evidence>
<feature type="domain" description="HTH araC/xylS-type" evidence="4">
    <location>
        <begin position="198"/>
        <end position="296"/>
    </location>
</feature>
<evidence type="ECO:0000313" key="5">
    <source>
        <dbReference type="EMBL" id="MFD2903765.1"/>
    </source>
</evidence>
<protein>
    <submittedName>
        <fullName evidence="5">Helix-turn-helix domain-containing protein</fullName>
    </submittedName>
</protein>
<keyword evidence="1" id="KW-0805">Transcription regulation</keyword>
<dbReference type="InterPro" id="IPR009057">
    <property type="entry name" value="Homeodomain-like_sf"/>
</dbReference>
<accession>A0ABW5YTI4</accession>
<evidence type="ECO:0000256" key="1">
    <source>
        <dbReference type="ARBA" id="ARBA00023015"/>
    </source>
</evidence>
<keyword evidence="3" id="KW-0804">Transcription</keyword>
<dbReference type="PANTHER" id="PTHR43280">
    <property type="entry name" value="ARAC-FAMILY TRANSCRIPTIONAL REGULATOR"/>
    <property type="match status" value="1"/>
</dbReference>
<proteinExistence type="predicted"/>
<dbReference type="Proteomes" id="UP001597509">
    <property type="component" value="Unassembled WGS sequence"/>
</dbReference>
<dbReference type="EMBL" id="JBHUPE010000004">
    <property type="protein sequence ID" value="MFD2903765.1"/>
    <property type="molecule type" value="Genomic_DNA"/>
</dbReference>
<dbReference type="PANTHER" id="PTHR43280:SF32">
    <property type="entry name" value="TRANSCRIPTIONAL REGULATORY PROTEIN"/>
    <property type="match status" value="1"/>
</dbReference>
<sequence>MVNISIVNFKDILRFNQEAIYDFEESILVADVGIRDLHITRMFPIRTSFFMFVLVEQGTMRIELDYSIHHLSKQDFLLILPEHIYQSISGSPDTRYRLIFVEQAYFETMNRSRNDVLKTSFLNIRKDPVIHFSEEEFKVLASCHERLEHRMPAIHHFKKDIINALLLEYVIEAENMMINHHEHQVKQSNLTRQDIIFHKFLTLLKEDVIHQHHVSFYADKLHITPQYLASVLKQLTGKGTKDWIADALLVEAKIMLQHSQQSVQQISDALNFYDQSTFGKFFKARTGQTPKAYQNL</sequence>
<evidence type="ECO:0000256" key="3">
    <source>
        <dbReference type="ARBA" id="ARBA00023163"/>
    </source>
</evidence>
<evidence type="ECO:0000256" key="2">
    <source>
        <dbReference type="ARBA" id="ARBA00023125"/>
    </source>
</evidence>
<name>A0ABW5YTI4_9SPHI</name>
<organism evidence="5 6">
    <name type="scientific">Sphingobacterium anhuiense</name>
    <dbReference type="NCBI Taxonomy" id="493780"/>
    <lineage>
        <taxon>Bacteria</taxon>
        <taxon>Pseudomonadati</taxon>
        <taxon>Bacteroidota</taxon>
        <taxon>Sphingobacteriia</taxon>
        <taxon>Sphingobacteriales</taxon>
        <taxon>Sphingobacteriaceae</taxon>
        <taxon>Sphingobacterium</taxon>
    </lineage>
</organism>
<dbReference type="SUPFAM" id="SSF46689">
    <property type="entry name" value="Homeodomain-like"/>
    <property type="match status" value="1"/>
</dbReference>
<dbReference type="SMART" id="SM00342">
    <property type="entry name" value="HTH_ARAC"/>
    <property type="match status" value="1"/>
</dbReference>
<comment type="caution">
    <text evidence="5">The sequence shown here is derived from an EMBL/GenBank/DDBJ whole genome shotgun (WGS) entry which is preliminary data.</text>
</comment>
<dbReference type="RefSeq" id="WP_380919299.1">
    <property type="nucleotide sequence ID" value="NZ_JBHUPE010000004.1"/>
</dbReference>
<gene>
    <name evidence="5" type="ORF">ACFS6I_07520</name>
</gene>
<dbReference type="PROSITE" id="PS01124">
    <property type="entry name" value="HTH_ARAC_FAMILY_2"/>
    <property type="match status" value="1"/>
</dbReference>
<keyword evidence="2" id="KW-0238">DNA-binding</keyword>
<evidence type="ECO:0000313" key="6">
    <source>
        <dbReference type="Proteomes" id="UP001597509"/>
    </source>
</evidence>
<keyword evidence="6" id="KW-1185">Reference proteome</keyword>
<dbReference type="Pfam" id="PF12833">
    <property type="entry name" value="HTH_18"/>
    <property type="match status" value="1"/>
</dbReference>
<dbReference type="Pfam" id="PF02311">
    <property type="entry name" value="AraC_binding"/>
    <property type="match status" value="1"/>
</dbReference>
<reference evidence="6" key="1">
    <citation type="journal article" date="2019" name="Int. J. Syst. Evol. Microbiol.">
        <title>The Global Catalogue of Microorganisms (GCM) 10K type strain sequencing project: providing services to taxonomists for standard genome sequencing and annotation.</title>
        <authorList>
            <consortium name="The Broad Institute Genomics Platform"/>
            <consortium name="The Broad Institute Genome Sequencing Center for Infectious Disease"/>
            <person name="Wu L."/>
            <person name="Ma J."/>
        </authorList>
    </citation>
    <scope>NUCLEOTIDE SEQUENCE [LARGE SCALE GENOMIC DNA]</scope>
    <source>
        <strain evidence="6">KCTC 22209</strain>
    </source>
</reference>
<dbReference type="InterPro" id="IPR003313">
    <property type="entry name" value="AraC-bd"/>
</dbReference>